<evidence type="ECO:0000256" key="7">
    <source>
        <dbReference type="SAM" id="MobiDB-lite"/>
    </source>
</evidence>
<dbReference type="PANTHER" id="PTHR11662">
    <property type="entry name" value="SOLUTE CARRIER FAMILY 17"/>
    <property type="match status" value="1"/>
</dbReference>
<dbReference type="GO" id="GO:0016020">
    <property type="term" value="C:membrane"/>
    <property type="evidence" value="ECO:0007669"/>
    <property type="project" value="UniProtKB-SubCell"/>
</dbReference>
<dbReference type="InterPro" id="IPR036259">
    <property type="entry name" value="MFS_trans_sf"/>
</dbReference>
<dbReference type="PhylomeDB" id="A0A0G4FY27"/>
<comment type="subcellular location">
    <subcellularLocation>
        <location evidence="1">Membrane</location>
        <topology evidence="1">Multi-pass membrane protein</topology>
    </subcellularLocation>
</comment>
<feature type="domain" description="Major facilitator superfamily (MFS) profile" evidence="9">
    <location>
        <begin position="65"/>
        <end position="544"/>
    </location>
</feature>
<evidence type="ECO:0000256" key="2">
    <source>
        <dbReference type="ARBA" id="ARBA00022448"/>
    </source>
</evidence>
<evidence type="ECO:0000256" key="1">
    <source>
        <dbReference type="ARBA" id="ARBA00004141"/>
    </source>
</evidence>
<dbReference type="InterPro" id="IPR050382">
    <property type="entry name" value="MFS_Na/Anion_cotransporter"/>
</dbReference>
<dbReference type="PROSITE" id="PS50850">
    <property type="entry name" value="MFS"/>
    <property type="match status" value="1"/>
</dbReference>
<keyword evidence="2" id="KW-0813">Transport</keyword>
<dbReference type="OMA" id="YNEQSQM"/>
<dbReference type="STRING" id="1169540.A0A0G4FY27"/>
<dbReference type="Proteomes" id="UP000041254">
    <property type="component" value="Unassembled WGS sequence"/>
</dbReference>
<evidence type="ECO:0000256" key="4">
    <source>
        <dbReference type="ARBA" id="ARBA00022847"/>
    </source>
</evidence>
<evidence type="ECO:0000313" key="10">
    <source>
        <dbReference type="EMBL" id="CEM20331.1"/>
    </source>
</evidence>
<organism evidence="10 11">
    <name type="scientific">Vitrella brassicaformis (strain CCMP3155)</name>
    <dbReference type="NCBI Taxonomy" id="1169540"/>
    <lineage>
        <taxon>Eukaryota</taxon>
        <taxon>Sar</taxon>
        <taxon>Alveolata</taxon>
        <taxon>Colpodellida</taxon>
        <taxon>Vitrellaceae</taxon>
        <taxon>Vitrella</taxon>
    </lineage>
</organism>
<feature type="transmembrane region" description="Helical" evidence="8">
    <location>
        <begin position="429"/>
        <end position="449"/>
    </location>
</feature>
<dbReference type="AlphaFoldDB" id="A0A0G4FY27"/>
<feature type="transmembrane region" description="Helical" evidence="8">
    <location>
        <begin position="191"/>
        <end position="217"/>
    </location>
</feature>
<keyword evidence="3 8" id="KW-0812">Transmembrane</keyword>
<dbReference type="InterPro" id="IPR044777">
    <property type="entry name" value="SLC17A9-like"/>
</dbReference>
<evidence type="ECO:0000256" key="8">
    <source>
        <dbReference type="SAM" id="Phobius"/>
    </source>
</evidence>
<keyword evidence="11" id="KW-1185">Reference proteome</keyword>
<dbReference type="InterPro" id="IPR020846">
    <property type="entry name" value="MFS_dom"/>
</dbReference>
<dbReference type="VEuPathDB" id="CryptoDB:Vbra_21811"/>
<keyword evidence="5 8" id="KW-1133">Transmembrane helix</keyword>
<feature type="transmembrane region" description="Helical" evidence="8">
    <location>
        <begin position="517"/>
        <end position="540"/>
    </location>
</feature>
<gene>
    <name evidence="10" type="ORF">Vbra_21811</name>
</gene>
<dbReference type="PANTHER" id="PTHR11662:SF446">
    <property type="entry name" value="SODIUM-DEPENDENT PHOSPHATE TRANSPORT PROTEIN 1, CHLOROPLASTIC"/>
    <property type="match status" value="1"/>
</dbReference>
<feature type="transmembrane region" description="Helical" evidence="8">
    <location>
        <begin position="455"/>
        <end position="475"/>
    </location>
</feature>
<feature type="compositionally biased region" description="Basic and acidic residues" evidence="7">
    <location>
        <begin position="322"/>
        <end position="332"/>
    </location>
</feature>
<dbReference type="GO" id="GO:0015293">
    <property type="term" value="F:symporter activity"/>
    <property type="evidence" value="ECO:0007669"/>
    <property type="project" value="UniProtKB-KW"/>
</dbReference>
<feature type="transmembrane region" description="Helical" evidence="8">
    <location>
        <begin position="130"/>
        <end position="149"/>
    </location>
</feature>
<dbReference type="EMBL" id="CDMY01000525">
    <property type="protein sequence ID" value="CEM20331.1"/>
    <property type="molecule type" value="Genomic_DNA"/>
</dbReference>
<feature type="transmembrane region" description="Helical" evidence="8">
    <location>
        <begin position="223"/>
        <end position="240"/>
    </location>
</feature>
<evidence type="ECO:0000256" key="3">
    <source>
        <dbReference type="ARBA" id="ARBA00022692"/>
    </source>
</evidence>
<protein>
    <recommendedName>
        <fullName evidence="9">Major facilitator superfamily (MFS) profile domain-containing protein</fullName>
    </recommendedName>
</protein>
<dbReference type="OrthoDB" id="2250022at2759"/>
<dbReference type="InParanoid" id="A0A0G4FY27"/>
<feature type="region of interest" description="Disordered" evidence="7">
    <location>
        <begin position="249"/>
        <end position="336"/>
    </location>
</feature>
<feature type="compositionally biased region" description="Gly residues" evidence="7">
    <location>
        <begin position="305"/>
        <end position="316"/>
    </location>
</feature>
<name>A0A0G4FY27_VITBC</name>
<dbReference type="SUPFAM" id="SSF103473">
    <property type="entry name" value="MFS general substrate transporter"/>
    <property type="match status" value="1"/>
</dbReference>
<dbReference type="Pfam" id="PF07690">
    <property type="entry name" value="MFS_1"/>
    <property type="match status" value="1"/>
</dbReference>
<feature type="compositionally biased region" description="Basic and acidic residues" evidence="7">
    <location>
        <begin position="264"/>
        <end position="275"/>
    </location>
</feature>
<accession>A0A0G4FY27</accession>
<feature type="transmembrane region" description="Helical" evidence="8">
    <location>
        <begin position="487"/>
        <end position="511"/>
    </location>
</feature>
<reference evidence="10 11" key="1">
    <citation type="submission" date="2014-11" db="EMBL/GenBank/DDBJ databases">
        <authorList>
            <person name="Zhu J."/>
            <person name="Qi W."/>
            <person name="Song R."/>
        </authorList>
    </citation>
    <scope>NUCLEOTIDE SEQUENCE [LARGE SCALE GENOMIC DNA]</scope>
</reference>
<dbReference type="FunFam" id="1.20.1250.20:FF:000003">
    <property type="entry name" value="Solute carrier family 17 member 3"/>
    <property type="match status" value="1"/>
</dbReference>
<evidence type="ECO:0000256" key="5">
    <source>
        <dbReference type="ARBA" id="ARBA00022989"/>
    </source>
</evidence>
<keyword evidence="6 8" id="KW-0472">Membrane</keyword>
<dbReference type="CDD" id="cd17380">
    <property type="entry name" value="MFS_SLC17A9_like"/>
    <property type="match status" value="1"/>
</dbReference>
<feature type="transmembrane region" description="Helical" evidence="8">
    <location>
        <begin position="103"/>
        <end position="123"/>
    </location>
</feature>
<feature type="transmembrane region" description="Helical" evidence="8">
    <location>
        <begin position="155"/>
        <end position="179"/>
    </location>
</feature>
<proteinExistence type="predicted"/>
<sequence length="560" mass="59649">MPIAPLRLTKAPLRPAARRCQGLLGLLKGRDRGYKWRELSAVSDEQPPPPQAAAVDDERKSPWPFVWLSTAAITISYADRSNIATAIIPMAADFGWSESEKGIILSSFLIGYAITQTLGGFLADRRGGRDVLTAGLTAWSFFTVLTPFAAHMGAIPLLLCRAGLGLGEGVAFPAVHSMIADYVPQSRQSTAVGIVTAGSYLGAFLAFLISPSLIVYLDWPATFYFFGILGLLWLPFWLQFDPETRHAATQTSLQLQPPPPIQRDAADTPSDRDDVPLTSADEADSPRESVGSSVTGEEACPLNGRQGGSDSGGGSDGDGDDKDTAGERRRVEGGGGGGGVDWARLASLLGRREVWAIILCQYCQSWGMFGLLNWLPTFMEEVYDVAMSKQALFTTAPYFLQGSVGLAAGRLADLLIADKQWRTKTVRQLLQTIGMVGPAVFLLAAVYTATSDVEAAAFIAVGTGLSALSLGAVSVNHLDVAPKYAGLVFGMGNTAGILAGALAVPVSGWVLDVTGKSWGAVFWIFAAHYLLGTMAFLGLVSDERIDLEEADARTLVPSRR</sequence>
<dbReference type="Gene3D" id="1.20.1250.20">
    <property type="entry name" value="MFS general substrate transporter like domains"/>
    <property type="match status" value="2"/>
</dbReference>
<dbReference type="InterPro" id="IPR011701">
    <property type="entry name" value="MFS"/>
</dbReference>
<evidence type="ECO:0000313" key="11">
    <source>
        <dbReference type="Proteomes" id="UP000041254"/>
    </source>
</evidence>
<keyword evidence="4" id="KW-0769">Symport</keyword>
<evidence type="ECO:0000256" key="6">
    <source>
        <dbReference type="ARBA" id="ARBA00023136"/>
    </source>
</evidence>
<evidence type="ECO:0000259" key="9">
    <source>
        <dbReference type="PROSITE" id="PS50850"/>
    </source>
</evidence>